<evidence type="ECO:0000256" key="1">
    <source>
        <dbReference type="SAM" id="MobiDB-lite"/>
    </source>
</evidence>
<dbReference type="SMART" id="SM00478">
    <property type="entry name" value="ENDO3c"/>
    <property type="match status" value="1"/>
</dbReference>
<dbReference type="InterPro" id="IPR011257">
    <property type="entry name" value="DNA_glycosylase"/>
</dbReference>
<dbReference type="PANTHER" id="PTHR47203">
    <property type="match status" value="1"/>
</dbReference>
<evidence type="ECO:0000259" key="2">
    <source>
        <dbReference type="SMART" id="SM00478"/>
    </source>
</evidence>
<feature type="compositionally biased region" description="Acidic residues" evidence="1">
    <location>
        <begin position="471"/>
        <end position="493"/>
    </location>
</feature>
<sequence length="493" mass="53514">MERRVTRSAARAALVGDISPAQGSSTSKAPKSKRTKFSESATNKTTTIKSSCPRPQNNRPLKTIPKPLGSDELPHNLGSLPLPPVAKEMSIAGSDKENKPVKEENVDKLAVELQDTVDKATTEVEETKAEATPPARKPKKNPYGLTPGESPFPEWAHPSTEQCEEVNRLLSTIHGEITPPTTIPEPSLTVTGCGEVPSVLDALIRTLLSGATTGANSARAFNGLVQRFGVLTEGIGKGSVNWEAVRQATVKDVFEAIKSGGLADIKSKNLKRILDIVHEDNQTRRNDLLATETKDTTISKLVPDELEKEKAYEIACADQNVLSLNHLHTLTSEQAMTELVKYPGIGPKTAACVILFCLQRPCFAVDTHIFRICKWLGWVPPRANEVTAFSHLEVRIPDHLKYSLHQLFIRHGKTCSRCRAITGASSAGWGDGCVIDHLVTRTGKRKGLVVAAVKGKGKGNGKAGKRKKEESEDDMESESLSDIESELSDLSDD</sequence>
<feature type="region of interest" description="Disordered" evidence="1">
    <location>
        <begin position="123"/>
        <end position="150"/>
    </location>
</feature>
<dbReference type="Gene3D" id="1.10.340.30">
    <property type="entry name" value="Hypothetical protein, domain 2"/>
    <property type="match status" value="1"/>
</dbReference>
<dbReference type="GO" id="GO:0000702">
    <property type="term" value="F:oxidized base lesion DNA N-glycosylase activity"/>
    <property type="evidence" value="ECO:0007669"/>
    <property type="project" value="UniProtKB-ARBA"/>
</dbReference>
<feature type="compositionally biased region" description="Polar residues" evidence="1">
    <location>
        <begin position="38"/>
        <end position="60"/>
    </location>
</feature>
<organism evidence="3 4">
    <name type="scientific">Penicillium canescens</name>
    <dbReference type="NCBI Taxonomy" id="5083"/>
    <lineage>
        <taxon>Eukaryota</taxon>
        <taxon>Fungi</taxon>
        <taxon>Dikarya</taxon>
        <taxon>Ascomycota</taxon>
        <taxon>Pezizomycotina</taxon>
        <taxon>Eurotiomycetes</taxon>
        <taxon>Eurotiomycetidae</taxon>
        <taxon>Eurotiales</taxon>
        <taxon>Aspergillaceae</taxon>
        <taxon>Penicillium</taxon>
    </lineage>
</organism>
<evidence type="ECO:0000313" key="3">
    <source>
        <dbReference type="EMBL" id="KAJ6023548.1"/>
    </source>
</evidence>
<dbReference type="SUPFAM" id="SSF48150">
    <property type="entry name" value="DNA-glycosylase"/>
    <property type="match status" value="1"/>
</dbReference>
<dbReference type="Pfam" id="PF00730">
    <property type="entry name" value="HhH-GPD"/>
    <property type="match status" value="1"/>
</dbReference>
<dbReference type="CDD" id="cd00056">
    <property type="entry name" value="ENDO3c"/>
    <property type="match status" value="1"/>
</dbReference>
<evidence type="ECO:0000313" key="4">
    <source>
        <dbReference type="Proteomes" id="UP001219568"/>
    </source>
</evidence>
<feature type="domain" description="HhH-GPD" evidence="2">
    <location>
        <begin position="208"/>
        <end position="414"/>
    </location>
</feature>
<dbReference type="AlphaFoldDB" id="A0AAD6I153"/>
<proteinExistence type="predicted"/>
<feature type="region of interest" description="Disordered" evidence="1">
    <location>
        <begin position="1"/>
        <end position="82"/>
    </location>
</feature>
<keyword evidence="4" id="KW-1185">Reference proteome</keyword>
<reference evidence="3" key="1">
    <citation type="journal article" date="2023" name="IMA Fungus">
        <title>Comparative genomic study of the Penicillium genus elucidates a diverse pangenome and 15 lateral gene transfer events.</title>
        <authorList>
            <person name="Petersen C."/>
            <person name="Sorensen T."/>
            <person name="Nielsen M.R."/>
            <person name="Sondergaard T.E."/>
            <person name="Sorensen J.L."/>
            <person name="Fitzpatrick D.A."/>
            <person name="Frisvad J.C."/>
            <person name="Nielsen K.L."/>
        </authorList>
    </citation>
    <scope>NUCLEOTIDE SEQUENCE</scope>
    <source>
        <strain evidence="3">IBT 15450</strain>
    </source>
</reference>
<gene>
    <name evidence="3" type="ORF">N7460_013943</name>
</gene>
<reference evidence="3" key="2">
    <citation type="submission" date="2023-01" db="EMBL/GenBank/DDBJ databases">
        <authorList>
            <person name="Petersen C."/>
        </authorList>
    </citation>
    <scope>NUCLEOTIDE SEQUENCE</scope>
    <source>
        <strain evidence="3">IBT 15450</strain>
    </source>
</reference>
<dbReference type="PANTHER" id="PTHR47203:SF1">
    <property type="entry name" value="HYPOTHETICAL BASE EXCISION DNA REPAIR PROTEIN (EUROFUNG)"/>
    <property type="match status" value="1"/>
</dbReference>
<dbReference type="InterPro" id="IPR023170">
    <property type="entry name" value="HhH_base_excis_C"/>
</dbReference>
<protein>
    <recommendedName>
        <fullName evidence="2">HhH-GPD domain-containing protein</fullName>
    </recommendedName>
</protein>
<comment type="caution">
    <text evidence="3">The sequence shown here is derived from an EMBL/GenBank/DDBJ whole genome shotgun (WGS) entry which is preliminary data.</text>
</comment>
<dbReference type="EMBL" id="JAQJZL010000016">
    <property type="protein sequence ID" value="KAJ6023548.1"/>
    <property type="molecule type" value="Genomic_DNA"/>
</dbReference>
<dbReference type="GO" id="GO:0006285">
    <property type="term" value="P:base-excision repair, AP site formation"/>
    <property type="evidence" value="ECO:0007669"/>
    <property type="project" value="UniProtKB-ARBA"/>
</dbReference>
<dbReference type="Proteomes" id="UP001219568">
    <property type="component" value="Unassembled WGS sequence"/>
</dbReference>
<accession>A0AAD6I153</accession>
<feature type="region of interest" description="Disordered" evidence="1">
    <location>
        <begin position="455"/>
        <end position="493"/>
    </location>
</feature>
<feature type="compositionally biased region" description="Basic residues" evidence="1">
    <location>
        <begin position="455"/>
        <end position="466"/>
    </location>
</feature>
<dbReference type="InterPro" id="IPR003265">
    <property type="entry name" value="HhH-GPD_domain"/>
</dbReference>
<name>A0AAD6I153_PENCN</name>
<dbReference type="Gene3D" id="1.10.1670.10">
    <property type="entry name" value="Helix-hairpin-Helix base-excision DNA repair enzymes (C-terminal)"/>
    <property type="match status" value="1"/>
</dbReference>